<feature type="region of interest" description="Disordered" evidence="1">
    <location>
        <begin position="202"/>
        <end position="222"/>
    </location>
</feature>
<dbReference type="Proteomes" id="UP000028924">
    <property type="component" value="Unassembled WGS sequence"/>
</dbReference>
<dbReference type="GeneID" id="23613906"/>
<evidence type="ECO:0000313" key="6">
    <source>
        <dbReference type="Proteomes" id="UP000028924"/>
    </source>
</evidence>
<dbReference type="EMBL" id="KL662122">
    <property type="protein sequence ID" value="KFM25673.1"/>
    <property type="molecule type" value="Genomic_DNA"/>
</dbReference>
<keyword evidence="3" id="KW-0732">Signal</keyword>
<keyword evidence="2" id="KW-1133">Transmembrane helix</keyword>
<feature type="region of interest" description="Disordered" evidence="1">
    <location>
        <begin position="154"/>
        <end position="176"/>
    </location>
</feature>
<evidence type="ECO:0000313" key="5">
    <source>
        <dbReference type="EMBL" id="RMZ57325.1"/>
    </source>
</evidence>
<sequence length="222" mass="23944">MHCSFPCLQLISQFVCAFLSLAAFVPAAPSRRAPVDLRAWRERDEPLEDRVIFDGEEDWEEGGTNVTSGLGALPGAALRLLGTLADRITATAVQLAPQDVSPGVVKTAVNAGLIIVLLGFARSILSFLVTIGTLVLGAYLAIKVFRINIPTLNQDRGDGRHRGGPQGGSRRTQSGAARYRSEFQGLLGARDAVKNDDLMDVVFAPKQKKGKDGRRPGRPVRR</sequence>
<evidence type="ECO:0000313" key="4">
    <source>
        <dbReference type="EMBL" id="KFM25673.1"/>
    </source>
</evidence>
<dbReference type="OrthoDB" id="515807at2759"/>
<dbReference type="Proteomes" id="UP000279271">
    <property type="component" value="Unassembled WGS sequence"/>
</dbReference>
<evidence type="ECO:0000256" key="1">
    <source>
        <dbReference type="SAM" id="MobiDB-lite"/>
    </source>
</evidence>
<proteinExistence type="predicted"/>
<dbReference type="KEGG" id="apro:F751_2515"/>
<dbReference type="AlphaFoldDB" id="A0A087SIW9"/>
<feature type="chain" id="PRO_5040562281" evidence="3">
    <location>
        <begin position="23"/>
        <end position="222"/>
    </location>
</feature>
<accession>A0A087SIW9</accession>
<name>A0A087SIW9_AUXPR</name>
<keyword evidence="6" id="KW-1185">Reference proteome</keyword>
<feature type="signal peptide" evidence="3">
    <location>
        <begin position="1"/>
        <end position="22"/>
    </location>
</feature>
<feature type="transmembrane region" description="Helical" evidence="2">
    <location>
        <begin position="111"/>
        <end position="142"/>
    </location>
</feature>
<reference evidence="5" key="4">
    <citation type="submission" date="2018-11" db="EMBL/GenBank/DDBJ databases">
        <title>Characterization of plant carbon substrate utilization by Auxenochlorella protothecoides.</title>
        <authorList>
            <person name="Vogler B.W."/>
            <person name="Starkenburg S.R."/>
            <person name="Sudasinghe N."/>
            <person name="Schambach J.Y."/>
            <person name="Rollin J.A."/>
            <person name="Pattathil S."/>
            <person name="Barry A.N."/>
        </authorList>
    </citation>
    <scope>NUCLEOTIDE SEQUENCE [LARGE SCALE GENOMIC DNA]</scope>
    <source>
        <strain evidence="5">UTEX 25</strain>
    </source>
</reference>
<feature type="compositionally biased region" description="Basic residues" evidence="1">
    <location>
        <begin position="206"/>
        <end position="222"/>
    </location>
</feature>
<gene>
    <name evidence="5" type="ORF">APUTEX25_004159</name>
    <name evidence="4" type="ORF">F751_2515</name>
</gene>
<reference evidence="4 6" key="1">
    <citation type="journal article" date="2014" name="BMC Genomics">
        <title>Oil accumulation mechanisms of the oleaginous microalga Chlorella protothecoides revealed through its genome, transcriptomes, and proteomes.</title>
        <authorList>
            <person name="Gao C."/>
            <person name="Wang Y."/>
            <person name="Shen Y."/>
            <person name="Yan D."/>
            <person name="He X."/>
            <person name="Dai J."/>
            <person name="Wu Q."/>
        </authorList>
    </citation>
    <scope>NUCLEOTIDE SEQUENCE [LARGE SCALE GENOMIC DNA]</scope>
    <source>
        <strain evidence="4 6">0710</strain>
    </source>
</reference>
<evidence type="ECO:0000256" key="3">
    <source>
        <dbReference type="SAM" id="SignalP"/>
    </source>
</evidence>
<reference evidence="7" key="2">
    <citation type="journal article" date="2018" name="Algal Res.">
        <title>Characterization of plant carbon substrate utilization by Auxenochlorella protothecoides.</title>
        <authorList>
            <person name="Vogler B.W."/>
            <person name="Starkenburg S.R."/>
            <person name="Sudasinghe N."/>
            <person name="Schambach J.Y."/>
            <person name="Rollin J.A."/>
            <person name="Pattathil S."/>
            <person name="Barry A.N."/>
        </authorList>
    </citation>
    <scope>NUCLEOTIDE SEQUENCE [LARGE SCALE GENOMIC DNA]</scope>
    <source>
        <strain evidence="7">UTEX 25</strain>
    </source>
</reference>
<evidence type="ECO:0000256" key="2">
    <source>
        <dbReference type="SAM" id="Phobius"/>
    </source>
</evidence>
<dbReference type="RefSeq" id="XP_011398569.1">
    <property type="nucleotide sequence ID" value="XM_011400267.1"/>
</dbReference>
<reference evidence="5" key="3">
    <citation type="submission" date="2018-10" db="EMBL/GenBank/DDBJ databases">
        <authorList>
            <person name="Hovde B."/>
            <person name="Zhang X."/>
        </authorList>
    </citation>
    <scope>NUCLEOTIDE SEQUENCE [LARGE SCALE GENOMIC DNA]</scope>
    <source>
        <strain evidence="5">UTEX 25</strain>
    </source>
</reference>
<organism evidence="4 6">
    <name type="scientific">Auxenochlorella protothecoides</name>
    <name type="common">Green microalga</name>
    <name type="synonym">Chlorella protothecoides</name>
    <dbReference type="NCBI Taxonomy" id="3075"/>
    <lineage>
        <taxon>Eukaryota</taxon>
        <taxon>Viridiplantae</taxon>
        <taxon>Chlorophyta</taxon>
        <taxon>core chlorophytes</taxon>
        <taxon>Trebouxiophyceae</taxon>
        <taxon>Chlorellales</taxon>
        <taxon>Chlorellaceae</taxon>
        <taxon>Auxenochlorella</taxon>
    </lineage>
</organism>
<dbReference type="EMBL" id="QOKY01000128">
    <property type="protein sequence ID" value="RMZ57325.1"/>
    <property type="molecule type" value="Genomic_DNA"/>
</dbReference>
<keyword evidence="2" id="KW-0812">Transmembrane</keyword>
<protein>
    <submittedName>
        <fullName evidence="4">Uncharacterized protein</fullName>
    </submittedName>
</protein>
<evidence type="ECO:0000313" key="7">
    <source>
        <dbReference type="Proteomes" id="UP000279271"/>
    </source>
</evidence>
<keyword evidence="2" id="KW-0472">Membrane</keyword>